<name>A0A679JK14_9HYPH</name>
<dbReference type="CDD" id="cd18692">
    <property type="entry name" value="PIN_VapC-like"/>
    <property type="match status" value="1"/>
</dbReference>
<dbReference type="GO" id="GO:0000287">
    <property type="term" value="F:magnesium ion binding"/>
    <property type="evidence" value="ECO:0007669"/>
    <property type="project" value="UniProtKB-UniRule"/>
</dbReference>
<keyword evidence="1 5" id="KW-1277">Toxin-antitoxin system</keyword>
<evidence type="ECO:0000256" key="1">
    <source>
        <dbReference type="ARBA" id="ARBA00022649"/>
    </source>
</evidence>
<keyword evidence="2 5" id="KW-0540">Nuclease</keyword>
<comment type="function">
    <text evidence="5">Toxic component of a toxin-antitoxin (TA) system. An RNase.</text>
</comment>
<gene>
    <name evidence="5 7" type="primary">vapC</name>
    <name evidence="7" type="ORF">MBUL_04314</name>
</gene>
<dbReference type="AlphaFoldDB" id="A0A679JK14"/>
<evidence type="ECO:0000256" key="5">
    <source>
        <dbReference type="HAMAP-Rule" id="MF_00265"/>
    </source>
</evidence>
<feature type="binding site" evidence="5">
    <location>
        <position position="15"/>
    </location>
    <ligand>
        <name>Mg(2+)</name>
        <dbReference type="ChEBI" id="CHEBI:18420"/>
    </ligand>
</feature>
<dbReference type="HAMAP" id="MF_00265">
    <property type="entry name" value="VapC_Nob1"/>
    <property type="match status" value="1"/>
</dbReference>
<dbReference type="EMBL" id="LR743504">
    <property type="protein sequence ID" value="CAA2107741.1"/>
    <property type="molecule type" value="Genomic_DNA"/>
</dbReference>
<accession>A0A679JK14</accession>
<dbReference type="InterPro" id="IPR029060">
    <property type="entry name" value="PIN-like_dom_sf"/>
</dbReference>
<dbReference type="EC" id="3.1.-.-" evidence="5"/>
<keyword evidence="5" id="KW-0800">Toxin</keyword>
<keyword evidence="5" id="KW-0460">Magnesium</keyword>
<dbReference type="SUPFAM" id="SSF88723">
    <property type="entry name" value="PIN domain-like"/>
    <property type="match status" value="1"/>
</dbReference>
<evidence type="ECO:0000256" key="4">
    <source>
        <dbReference type="ARBA" id="ARBA00022801"/>
    </source>
</evidence>
<comment type="cofactor">
    <cofactor evidence="5">
        <name>Mg(2+)</name>
        <dbReference type="ChEBI" id="CHEBI:18420"/>
    </cofactor>
</comment>
<dbReference type="Gene3D" id="3.40.50.1010">
    <property type="entry name" value="5'-nuclease"/>
    <property type="match status" value="1"/>
</dbReference>
<dbReference type="GO" id="GO:0004540">
    <property type="term" value="F:RNA nuclease activity"/>
    <property type="evidence" value="ECO:0007669"/>
    <property type="project" value="InterPro"/>
</dbReference>
<reference evidence="7" key="1">
    <citation type="submission" date="2019-12" db="EMBL/GenBank/DDBJ databases">
        <authorList>
            <person name="Cremers G."/>
        </authorList>
    </citation>
    <scope>NUCLEOTIDE SEQUENCE</scope>
    <source>
        <strain evidence="7">Mbul1</strain>
    </source>
</reference>
<evidence type="ECO:0000313" key="7">
    <source>
        <dbReference type="EMBL" id="CAA2107741.1"/>
    </source>
</evidence>
<keyword evidence="4 5" id="KW-0378">Hydrolase</keyword>
<dbReference type="Pfam" id="PF01850">
    <property type="entry name" value="PIN"/>
    <property type="match status" value="1"/>
</dbReference>
<sequence>MPSDAVPVAGRVFVDTNVFLYARDDRFPEKQAMARHWLEVLADRGLIVVSPQVLGELHAVILRGRLPIDPEDAQQTTLPLEEWSEGATDLALVGDAWSLWEQTRFQWWDCVILGSAIRAGCRFLLSEDYQHGREVEGMTIVNPFRALPESIFANS</sequence>
<keyword evidence="3 5" id="KW-0479">Metal-binding</keyword>
<evidence type="ECO:0000259" key="6">
    <source>
        <dbReference type="Pfam" id="PF01850"/>
    </source>
</evidence>
<protein>
    <recommendedName>
        <fullName evidence="5">Ribonuclease VapC</fullName>
        <shortName evidence="5">RNase VapC</shortName>
        <ecNumber evidence="5">3.1.-.-</ecNumber>
    </recommendedName>
    <alternativeName>
        <fullName evidence="5">Toxin VapC</fullName>
    </alternativeName>
</protein>
<proteinExistence type="inferred from homology"/>
<dbReference type="GO" id="GO:0090729">
    <property type="term" value="F:toxin activity"/>
    <property type="evidence" value="ECO:0007669"/>
    <property type="project" value="UniProtKB-KW"/>
</dbReference>
<feature type="domain" description="PIN" evidence="6">
    <location>
        <begin position="12"/>
        <end position="130"/>
    </location>
</feature>
<dbReference type="GO" id="GO:0016787">
    <property type="term" value="F:hydrolase activity"/>
    <property type="evidence" value="ECO:0007669"/>
    <property type="project" value="UniProtKB-KW"/>
</dbReference>
<dbReference type="GO" id="GO:0004519">
    <property type="term" value="F:endonuclease activity"/>
    <property type="evidence" value="ECO:0007669"/>
    <property type="project" value="UniProtKB-KW"/>
</dbReference>
<feature type="binding site" evidence="5">
    <location>
        <position position="109"/>
    </location>
    <ligand>
        <name>Mg(2+)</name>
        <dbReference type="ChEBI" id="CHEBI:18420"/>
    </ligand>
</feature>
<keyword evidence="7" id="KW-0255">Endonuclease</keyword>
<comment type="similarity">
    <text evidence="5">Belongs to the PINc/VapC protein family.</text>
</comment>
<organism evidence="7">
    <name type="scientific">Methylobacterium bullatum</name>
    <dbReference type="NCBI Taxonomy" id="570505"/>
    <lineage>
        <taxon>Bacteria</taxon>
        <taxon>Pseudomonadati</taxon>
        <taxon>Pseudomonadota</taxon>
        <taxon>Alphaproteobacteria</taxon>
        <taxon>Hyphomicrobiales</taxon>
        <taxon>Methylobacteriaceae</taxon>
        <taxon>Methylobacterium</taxon>
    </lineage>
</organism>
<dbReference type="InterPro" id="IPR022907">
    <property type="entry name" value="VapC_family"/>
</dbReference>
<evidence type="ECO:0000256" key="2">
    <source>
        <dbReference type="ARBA" id="ARBA00022722"/>
    </source>
</evidence>
<dbReference type="InterPro" id="IPR002716">
    <property type="entry name" value="PIN_dom"/>
</dbReference>
<evidence type="ECO:0000256" key="3">
    <source>
        <dbReference type="ARBA" id="ARBA00022723"/>
    </source>
</evidence>